<evidence type="ECO:0000256" key="9">
    <source>
        <dbReference type="PROSITE-ProRule" id="PRU00266"/>
    </source>
</evidence>
<dbReference type="Gene3D" id="3.30.160.20">
    <property type="match status" value="2"/>
</dbReference>
<feature type="compositionally biased region" description="Low complexity" evidence="10">
    <location>
        <begin position="1"/>
        <end position="14"/>
    </location>
</feature>
<dbReference type="GO" id="GO:0005634">
    <property type="term" value="C:nucleus"/>
    <property type="evidence" value="ECO:0007669"/>
    <property type="project" value="TreeGrafter"/>
</dbReference>
<name>A0AAN7JTF9_9MYRT</name>
<dbReference type="PANTHER" id="PTHR14950:SF49">
    <property type="entry name" value="RIBONUCLEASE 3-LIKE PROTEIN 2-RELATED"/>
    <property type="match status" value="1"/>
</dbReference>
<accession>A0AAN7JTF9</accession>
<evidence type="ECO:0000259" key="12">
    <source>
        <dbReference type="PROSITE" id="PS50142"/>
    </source>
</evidence>
<dbReference type="SMART" id="SM00358">
    <property type="entry name" value="DSRM"/>
    <property type="match status" value="2"/>
</dbReference>
<evidence type="ECO:0000313" key="13">
    <source>
        <dbReference type="EMBL" id="KAK4752667.1"/>
    </source>
</evidence>
<keyword evidence="5" id="KW-0255">Endonuclease</keyword>
<evidence type="ECO:0000259" key="11">
    <source>
        <dbReference type="PROSITE" id="PS50137"/>
    </source>
</evidence>
<evidence type="ECO:0000256" key="3">
    <source>
        <dbReference type="ARBA" id="ARBA00022722"/>
    </source>
</evidence>
<comment type="cofactor">
    <cofactor evidence="1">
        <name>Mn(2+)</name>
        <dbReference type="ChEBI" id="CHEBI:29035"/>
    </cofactor>
</comment>
<dbReference type="InterPro" id="IPR014720">
    <property type="entry name" value="dsRBD_dom"/>
</dbReference>
<dbReference type="GO" id="GO:0005737">
    <property type="term" value="C:cytoplasm"/>
    <property type="evidence" value="ECO:0007669"/>
    <property type="project" value="TreeGrafter"/>
</dbReference>
<organism evidence="13 14">
    <name type="scientific">Trapa incisa</name>
    <dbReference type="NCBI Taxonomy" id="236973"/>
    <lineage>
        <taxon>Eukaryota</taxon>
        <taxon>Viridiplantae</taxon>
        <taxon>Streptophyta</taxon>
        <taxon>Embryophyta</taxon>
        <taxon>Tracheophyta</taxon>
        <taxon>Spermatophyta</taxon>
        <taxon>Magnoliopsida</taxon>
        <taxon>eudicotyledons</taxon>
        <taxon>Gunneridae</taxon>
        <taxon>Pentapetalae</taxon>
        <taxon>rosids</taxon>
        <taxon>malvids</taxon>
        <taxon>Myrtales</taxon>
        <taxon>Lythraceae</taxon>
        <taxon>Trapa</taxon>
    </lineage>
</organism>
<reference evidence="13 14" key="1">
    <citation type="journal article" date="2023" name="Hortic Res">
        <title>Pangenome of water caltrop reveals structural variations and asymmetric subgenome divergence after allopolyploidization.</title>
        <authorList>
            <person name="Zhang X."/>
            <person name="Chen Y."/>
            <person name="Wang L."/>
            <person name="Yuan Y."/>
            <person name="Fang M."/>
            <person name="Shi L."/>
            <person name="Lu R."/>
            <person name="Comes H.P."/>
            <person name="Ma Y."/>
            <person name="Chen Y."/>
            <person name="Huang G."/>
            <person name="Zhou Y."/>
            <person name="Zheng Z."/>
            <person name="Qiu Y."/>
        </authorList>
    </citation>
    <scope>NUCLEOTIDE SEQUENCE [LARGE SCALE GENOMIC DNA]</scope>
    <source>
        <tissue evidence="13">Roots</tissue>
    </source>
</reference>
<evidence type="ECO:0000256" key="4">
    <source>
        <dbReference type="ARBA" id="ARBA00022723"/>
    </source>
</evidence>
<feature type="compositionally biased region" description="Pro residues" evidence="10">
    <location>
        <begin position="15"/>
        <end position="25"/>
    </location>
</feature>
<dbReference type="PROSITE" id="PS50137">
    <property type="entry name" value="DS_RBD"/>
    <property type="match status" value="2"/>
</dbReference>
<evidence type="ECO:0000256" key="7">
    <source>
        <dbReference type="ARBA" id="ARBA00022842"/>
    </source>
</evidence>
<dbReference type="Pfam" id="PF00636">
    <property type="entry name" value="Ribonuclease_3"/>
    <property type="match status" value="1"/>
</dbReference>
<dbReference type="GO" id="GO:0004525">
    <property type="term" value="F:ribonuclease III activity"/>
    <property type="evidence" value="ECO:0007669"/>
    <property type="project" value="InterPro"/>
</dbReference>
<evidence type="ECO:0000256" key="5">
    <source>
        <dbReference type="ARBA" id="ARBA00022759"/>
    </source>
</evidence>
<dbReference type="Pfam" id="PF00035">
    <property type="entry name" value="dsrm"/>
    <property type="match status" value="1"/>
</dbReference>
<dbReference type="SUPFAM" id="SSF69065">
    <property type="entry name" value="RNase III domain-like"/>
    <property type="match status" value="1"/>
</dbReference>
<dbReference type="PROSITE" id="PS50142">
    <property type="entry name" value="RNASE_3_2"/>
    <property type="match status" value="1"/>
</dbReference>
<evidence type="ECO:0000256" key="1">
    <source>
        <dbReference type="ARBA" id="ARBA00001936"/>
    </source>
</evidence>
<comment type="caution">
    <text evidence="13">The sequence shown here is derived from an EMBL/GenBank/DDBJ whole genome shotgun (WGS) entry which is preliminary data.</text>
</comment>
<dbReference type="EMBL" id="JAXIOK010000016">
    <property type="protein sequence ID" value="KAK4752667.1"/>
    <property type="molecule type" value="Genomic_DNA"/>
</dbReference>
<dbReference type="AlphaFoldDB" id="A0AAN7JTF9"/>
<keyword evidence="7" id="KW-0460">Magnesium</keyword>
<dbReference type="InterPro" id="IPR036389">
    <property type="entry name" value="RNase_III_sf"/>
</dbReference>
<sequence>MYSLPPKVQPLVLPLQPPGGHPPPSRTTAMDPGLLTAVERDILQYKFRDPSLLEQALTHPSCPESTFNYQRLEFLGDSAIGFSITNHLYQAYPELDPGQLSLLRAANVSTEKLARTALRSGLHLYMRHSAASLDDKVRNFTKAVQGEEEIAIHGGSVKAPKVLADIMESVAAAIYVDVDFNLKKLWLVQEFAYAVEEDGDAIVYGGSVKAPKVLADITESVAAAIYIDIGFDLKLLWVLFRGLLEPIVTLKELQYQPQPVTWLYELCQKNGKTIVFLPWNKQRRYIWSVYIDGKFVTSGSSEKKDIAKLNAAKAALMKLSDSESFNGGLAEIPDWMKGPFEIEGAKQKLHELCIKRKLSKPTYSTEKETGLAHEKKFICSVKIPTSEGVFCIMGEEKTRIRAAENSAASLMIRALHESNLLL</sequence>
<feature type="region of interest" description="Disordered" evidence="10">
    <location>
        <begin position="1"/>
        <end position="28"/>
    </location>
</feature>
<keyword evidence="8 9" id="KW-0694">RNA-binding</keyword>
<dbReference type="PROSITE" id="PS00517">
    <property type="entry name" value="RNASE_3_1"/>
    <property type="match status" value="1"/>
</dbReference>
<dbReference type="CDD" id="cd00593">
    <property type="entry name" value="RIBOc"/>
    <property type="match status" value="1"/>
</dbReference>
<feature type="domain" description="DRBM" evidence="11">
    <location>
        <begin position="258"/>
        <end position="321"/>
    </location>
</feature>
<keyword evidence="4" id="KW-0479">Metal-binding</keyword>
<protein>
    <submittedName>
        <fullName evidence="13">Uncharacterized protein</fullName>
    </submittedName>
</protein>
<keyword evidence="3" id="KW-0540">Nuclease</keyword>
<feature type="domain" description="RNase III" evidence="12">
    <location>
        <begin position="43"/>
        <end position="179"/>
    </location>
</feature>
<evidence type="ECO:0000256" key="6">
    <source>
        <dbReference type="ARBA" id="ARBA00022801"/>
    </source>
</evidence>
<dbReference type="FunFam" id="1.10.1520.10:FF:000004">
    <property type="entry name" value="Endoribonuclease dicer-like 1"/>
    <property type="match status" value="1"/>
</dbReference>
<dbReference type="PANTHER" id="PTHR14950">
    <property type="entry name" value="DICER-RELATED"/>
    <property type="match status" value="1"/>
</dbReference>
<dbReference type="Proteomes" id="UP001345219">
    <property type="component" value="Chromosome 16"/>
</dbReference>
<comment type="cofactor">
    <cofactor evidence="2">
        <name>Mg(2+)</name>
        <dbReference type="ChEBI" id="CHEBI:18420"/>
    </cofactor>
</comment>
<evidence type="ECO:0000313" key="14">
    <source>
        <dbReference type="Proteomes" id="UP001345219"/>
    </source>
</evidence>
<dbReference type="GO" id="GO:0030422">
    <property type="term" value="P:siRNA processing"/>
    <property type="evidence" value="ECO:0007669"/>
    <property type="project" value="TreeGrafter"/>
</dbReference>
<feature type="domain" description="DRBM" evidence="11">
    <location>
        <begin position="344"/>
        <end position="417"/>
    </location>
</feature>
<dbReference type="SUPFAM" id="SSF54768">
    <property type="entry name" value="dsRNA-binding domain-like"/>
    <property type="match status" value="2"/>
</dbReference>
<keyword evidence="6" id="KW-0378">Hydrolase</keyword>
<gene>
    <name evidence="13" type="ORF">SAY87_021465</name>
</gene>
<keyword evidence="14" id="KW-1185">Reference proteome</keyword>
<evidence type="ECO:0000256" key="2">
    <source>
        <dbReference type="ARBA" id="ARBA00001946"/>
    </source>
</evidence>
<evidence type="ECO:0000256" key="8">
    <source>
        <dbReference type="ARBA" id="ARBA00022884"/>
    </source>
</evidence>
<dbReference type="SMART" id="SM00535">
    <property type="entry name" value="RIBOc"/>
    <property type="match status" value="1"/>
</dbReference>
<dbReference type="GO" id="GO:0003723">
    <property type="term" value="F:RNA binding"/>
    <property type="evidence" value="ECO:0007669"/>
    <property type="project" value="UniProtKB-UniRule"/>
</dbReference>
<dbReference type="Pfam" id="PF14709">
    <property type="entry name" value="DND1_DSRM"/>
    <property type="match status" value="1"/>
</dbReference>
<dbReference type="Gene3D" id="1.10.1520.10">
    <property type="entry name" value="Ribonuclease III domain"/>
    <property type="match status" value="2"/>
</dbReference>
<dbReference type="InterPro" id="IPR000999">
    <property type="entry name" value="RNase_III_dom"/>
</dbReference>
<proteinExistence type="predicted"/>
<evidence type="ECO:0000256" key="10">
    <source>
        <dbReference type="SAM" id="MobiDB-lite"/>
    </source>
</evidence>
<dbReference type="GO" id="GO:0046872">
    <property type="term" value="F:metal ion binding"/>
    <property type="evidence" value="ECO:0007669"/>
    <property type="project" value="UniProtKB-KW"/>
</dbReference>